<accession>A0ABQ8UPP6</accession>
<evidence type="ECO:0000313" key="8">
    <source>
        <dbReference type="Proteomes" id="UP001141327"/>
    </source>
</evidence>
<dbReference type="PIRSF" id="PIRSF006157">
    <property type="entry name" value="Doxgns_DODA"/>
    <property type="match status" value="1"/>
</dbReference>
<dbReference type="PANTHER" id="PTHR30096:SF0">
    <property type="entry name" value="4,5-DOPA DIOXYGENASE EXTRADIOL-LIKE PROTEIN"/>
    <property type="match status" value="1"/>
</dbReference>
<dbReference type="InterPro" id="IPR014436">
    <property type="entry name" value="Extradiol_dOase_DODA"/>
</dbReference>
<feature type="domain" description="Extradiol ring-cleavage dioxygenase class III enzyme subunit B" evidence="6">
    <location>
        <begin position="34"/>
        <end position="246"/>
    </location>
</feature>
<evidence type="ECO:0000256" key="3">
    <source>
        <dbReference type="ARBA" id="ARBA00022723"/>
    </source>
</evidence>
<keyword evidence="3" id="KW-0479">Metal-binding</keyword>
<dbReference type="InterPro" id="IPR004183">
    <property type="entry name" value="Xdiol_dOase_suB"/>
</dbReference>
<keyword evidence="5" id="KW-0560">Oxidoreductase</keyword>
<proteinExistence type="inferred from homology"/>
<evidence type="ECO:0000256" key="1">
    <source>
        <dbReference type="ARBA" id="ARBA00001947"/>
    </source>
</evidence>
<dbReference type="GO" id="GO:0051213">
    <property type="term" value="F:dioxygenase activity"/>
    <property type="evidence" value="ECO:0007669"/>
    <property type="project" value="UniProtKB-KW"/>
</dbReference>
<comment type="similarity">
    <text evidence="2">Belongs to the DODA-type extradiol aromatic ring-opening dioxygenase family.</text>
</comment>
<comment type="cofactor">
    <cofactor evidence="1">
        <name>Zn(2+)</name>
        <dbReference type="ChEBI" id="CHEBI:29105"/>
    </cofactor>
</comment>
<keyword evidence="8" id="KW-1185">Reference proteome</keyword>
<evidence type="ECO:0000256" key="5">
    <source>
        <dbReference type="ARBA" id="ARBA00023002"/>
    </source>
</evidence>
<sequence>MIQPQPQPVQPVIFVGHGSPDTLLSSTVTPAAWRRIGEQFHPNKILCISAHWESETPTVSTVAKPDLIYDFSGFPKALYQMKYPVAGDPSLGHRVREVLRQADIPCRESATRGIDHGAWCVLKAMYPEADIPVVQLSLQPSRGPEWHLRLGRALGPLRREGVLILCSGAITHNFDWVLFDQPHGAPLPQATAFADWVADRVAHADHGALVDYRRLAPRGAEAHPTEEHFLPLFVALGASGDEIPRRVAPETLYGGLCMDCYVIGGA</sequence>
<evidence type="ECO:0000313" key="7">
    <source>
        <dbReference type="EMBL" id="KAJ4459500.1"/>
    </source>
</evidence>
<comment type="caution">
    <text evidence="7">The sequence shown here is derived from an EMBL/GenBank/DDBJ whole genome shotgun (WGS) entry which is preliminary data.</text>
</comment>
<dbReference type="SUPFAM" id="SSF53213">
    <property type="entry name" value="LigB-like"/>
    <property type="match status" value="1"/>
</dbReference>
<protein>
    <submittedName>
        <fullName evidence="7">Extradiol ring-cleavage dioxygenase</fullName>
    </submittedName>
</protein>
<reference evidence="7" key="1">
    <citation type="journal article" date="2022" name="bioRxiv">
        <title>Genomics of Preaxostyla Flagellates Illuminates Evolutionary Transitions and the Path Towards Mitochondrial Loss.</title>
        <authorList>
            <person name="Novak L.V.F."/>
            <person name="Treitli S.C."/>
            <person name="Pyrih J."/>
            <person name="Halakuc P."/>
            <person name="Pipaliya S.V."/>
            <person name="Vacek V."/>
            <person name="Brzon O."/>
            <person name="Soukal P."/>
            <person name="Eme L."/>
            <person name="Dacks J.B."/>
            <person name="Karnkowska A."/>
            <person name="Elias M."/>
            <person name="Hampl V."/>
        </authorList>
    </citation>
    <scope>NUCLEOTIDE SEQUENCE</scope>
    <source>
        <strain evidence="7">RCP-MX</strain>
    </source>
</reference>
<dbReference type="CDD" id="cd07363">
    <property type="entry name" value="45_DOPA_Dioxygenase"/>
    <property type="match status" value="1"/>
</dbReference>
<dbReference type="PANTHER" id="PTHR30096">
    <property type="entry name" value="4,5-DOPA DIOXYGENASE EXTRADIOL-LIKE PROTEIN"/>
    <property type="match status" value="1"/>
</dbReference>
<dbReference type="Pfam" id="PF02900">
    <property type="entry name" value="LigB"/>
    <property type="match status" value="1"/>
</dbReference>
<organism evidence="7 8">
    <name type="scientific">Paratrimastix pyriformis</name>
    <dbReference type="NCBI Taxonomy" id="342808"/>
    <lineage>
        <taxon>Eukaryota</taxon>
        <taxon>Metamonada</taxon>
        <taxon>Preaxostyla</taxon>
        <taxon>Paratrimastigidae</taxon>
        <taxon>Paratrimastix</taxon>
    </lineage>
</organism>
<keyword evidence="7" id="KW-0223">Dioxygenase</keyword>
<keyword evidence="4" id="KW-0862">Zinc</keyword>
<evidence type="ECO:0000256" key="4">
    <source>
        <dbReference type="ARBA" id="ARBA00022833"/>
    </source>
</evidence>
<gene>
    <name evidence="7" type="ORF">PAPYR_4557</name>
</gene>
<evidence type="ECO:0000259" key="6">
    <source>
        <dbReference type="Pfam" id="PF02900"/>
    </source>
</evidence>
<dbReference type="EMBL" id="JAPMOS010000019">
    <property type="protein sequence ID" value="KAJ4459500.1"/>
    <property type="molecule type" value="Genomic_DNA"/>
</dbReference>
<name>A0ABQ8UPP6_9EUKA</name>
<evidence type="ECO:0000256" key="2">
    <source>
        <dbReference type="ARBA" id="ARBA00007581"/>
    </source>
</evidence>
<dbReference type="Proteomes" id="UP001141327">
    <property type="component" value="Unassembled WGS sequence"/>
</dbReference>
<dbReference type="Gene3D" id="3.40.830.10">
    <property type="entry name" value="LigB-like"/>
    <property type="match status" value="1"/>
</dbReference>